<dbReference type="Proteomes" id="UP000626092">
    <property type="component" value="Unassembled WGS sequence"/>
</dbReference>
<sequence length="154" mass="16830">MVLDDQKRHWGFGGFLPVEILIACCIFVFSSLGFVGRCGSSREVSGVCFYRPSKRRTADELSSRAFLPKGEVKEFLGLSRANGGGRGGLTAAAERLQRLCGFAAVVAIQRARLRTRGYKNRLCPNRGMAKQSSAQKCTFESAMPLGKPKRHVSA</sequence>
<dbReference type="AlphaFoldDB" id="A0A834LE09"/>
<proteinExistence type="predicted"/>
<comment type="caution">
    <text evidence="2">The sequence shown here is derived from an EMBL/GenBank/DDBJ whole genome shotgun (WGS) entry which is preliminary data.</text>
</comment>
<evidence type="ECO:0000313" key="3">
    <source>
        <dbReference type="Proteomes" id="UP000626092"/>
    </source>
</evidence>
<evidence type="ECO:0000256" key="1">
    <source>
        <dbReference type="SAM" id="Phobius"/>
    </source>
</evidence>
<keyword evidence="3" id="KW-1185">Reference proteome</keyword>
<keyword evidence="1" id="KW-1133">Transmembrane helix</keyword>
<gene>
    <name evidence="2" type="ORF">RHSIM_Rhsim09G0098500</name>
</gene>
<dbReference type="EMBL" id="WJXA01000009">
    <property type="protein sequence ID" value="KAF7132330.1"/>
    <property type="molecule type" value="Genomic_DNA"/>
</dbReference>
<feature type="transmembrane region" description="Helical" evidence="1">
    <location>
        <begin position="12"/>
        <end position="35"/>
    </location>
</feature>
<name>A0A834LE09_RHOSS</name>
<protein>
    <submittedName>
        <fullName evidence="2">Uncharacterized protein</fullName>
    </submittedName>
</protein>
<reference evidence="2" key="1">
    <citation type="submission" date="2019-11" db="EMBL/GenBank/DDBJ databases">
        <authorList>
            <person name="Liu Y."/>
            <person name="Hou J."/>
            <person name="Li T.-Q."/>
            <person name="Guan C.-H."/>
            <person name="Wu X."/>
            <person name="Wu H.-Z."/>
            <person name="Ling F."/>
            <person name="Zhang R."/>
            <person name="Shi X.-G."/>
            <person name="Ren J.-P."/>
            <person name="Chen E.-F."/>
            <person name="Sun J.-M."/>
        </authorList>
    </citation>
    <scope>NUCLEOTIDE SEQUENCE</scope>
    <source>
        <strain evidence="2">Adult_tree_wgs_1</strain>
        <tissue evidence="2">Leaves</tissue>
    </source>
</reference>
<keyword evidence="1" id="KW-0472">Membrane</keyword>
<evidence type="ECO:0000313" key="2">
    <source>
        <dbReference type="EMBL" id="KAF7132330.1"/>
    </source>
</evidence>
<keyword evidence="1" id="KW-0812">Transmembrane</keyword>
<accession>A0A834LE09</accession>
<organism evidence="2 3">
    <name type="scientific">Rhododendron simsii</name>
    <name type="common">Sims's rhododendron</name>
    <dbReference type="NCBI Taxonomy" id="118357"/>
    <lineage>
        <taxon>Eukaryota</taxon>
        <taxon>Viridiplantae</taxon>
        <taxon>Streptophyta</taxon>
        <taxon>Embryophyta</taxon>
        <taxon>Tracheophyta</taxon>
        <taxon>Spermatophyta</taxon>
        <taxon>Magnoliopsida</taxon>
        <taxon>eudicotyledons</taxon>
        <taxon>Gunneridae</taxon>
        <taxon>Pentapetalae</taxon>
        <taxon>asterids</taxon>
        <taxon>Ericales</taxon>
        <taxon>Ericaceae</taxon>
        <taxon>Ericoideae</taxon>
        <taxon>Rhodoreae</taxon>
        <taxon>Rhododendron</taxon>
    </lineage>
</organism>